<reference evidence="2 3" key="1">
    <citation type="submission" date="2019-06" db="EMBL/GenBank/DDBJ databases">
        <title>Whole genome shotgun sequence of Vibrio inusitatus NBRC 102082.</title>
        <authorList>
            <person name="Hosoyama A."/>
            <person name="Uohara A."/>
            <person name="Ohji S."/>
            <person name="Ichikawa N."/>
        </authorList>
    </citation>
    <scope>NUCLEOTIDE SEQUENCE [LARGE SCALE GENOMIC DNA]</scope>
    <source>
        <strain evidence="2 3">NBRC 102082</strain>
    </source>
</reference>
<dbReference type="Proteomes" id="UP000318717">
    <property type="component" value="Unassembled WGS sequence"/>
</dbReference>
<gene>
    <name evidence="2" type="ORF">VIN01S_15120</name>
</gene>
<feature type="signal peptide" evidence="1">
    <location>
        <begin position="1"/>
        <end position="23"/>
    </location>
</feature>
<sequence length="190" mass="19998">MNRLLVASIVGGLALTVSTGTLATQNGEGKRKPPRCENKYECEASATFTLEGEIPCKCKFSLPDSAVIDVFKKQKGPGVRKVGEYSAECNTGNIWLKVRSENGALAHKSIADVYIPYEVGFGAETFAADHANGTPKEYIWNKGDGISAVTTTGGTQSVTLNSIGGGPRLAGEYSDTLTLTVSGLPLLPTP</sequence>
<keyword evidence="1" id="KW-0732">Signal</keyword>
<organism evidence="2 3">
    <name type="scientific">Vibrio inusitatus NBRC 102082</name>
    <dbReference type="NCBI Taxonomy" id="1219070"/>
    <lineage>
        <taxon>Bacteria</taxon>
        <taxon>Pseudomonadati</taxon>
        <taxon>Pseudomonadota</taxon>
        <taxon>Gammaproteobacteria</taxon>
        <taxon>Vibrionales</taxon>
        <taxon>Vibrionaceae</taxon>
        <taxon>Vibrio</taxon>
    </lineage>
</organism>
<dbReference type="AlphaFoldDB" id="A0A4Y3HUH8"/>
<keyword evidence="3" id="KW-1185">Reference proteome</keyword>
<dbReference type="OrthoDB" id="6289946at2"/>
<evidence type="ECO:0000313" key="3">
    <source>
        <dbReference type="Proteomes" id="UP000318717"/>
    </source>
</evidence>
<accession>A0A4Y3HUH8</accession>
<comment type="caution">
    <text evidence="2">The sequence shown here is derived from an EMBL/GenBank/DDBJ whole genome shotgun (WGS) entry which is preliminary data.</text>
</comment>
<name>A0A4Y3HUH8_9VIBR</name>
<evidence type="ECO:0000256" key="1">
    <source>
        <dbReference type="SAM" id="SignalP"/>
    </source>
</evidence>
<proteinExistence type="predicted"/>
<protein>
    <recommendedName>
        <fullName evidence="4">Lipoprotein</fullName>
    </recommendedName>
</protein>
<dbReference type="RefSeq" id="WP_141345068.1">
    <property type="nucleotide sequence ID" value="NZ_BJLF01000006.1"/>
</dbReference>
<dbReference type="EMBL" id="BJLF01000006">
    <property type="protein sequence ID" value="GEA50708.1"/>
    <property type="molecule type" value="Genomic_DNA"/>
</dbReference>
<evidence type="ECO:0008006" key="4">
    <source>
        <dbReference type="Google" id="ProtNLM"/>
    </source>
</evidence>
<feature type="chain" id="PRO_5021244118" description="Lipoprotein" evidence="1">
    <location>
        <begin position="24"/>
        <end position="190"/>
    </location>
</feature>
<evidence type="ECO:0000313" key="2">
    <source>
        <dbReference type="EMBL" id="GEA50708.1"/>
    </source>
</evidence>